<organism evidence="1 2">
    <name type="scientific">Diversispora eburnea</name>
    <dbReference type="NCBI Taxonomy" id="1213867"/>
    <lineage>
        <taxon>Eukaryota</taxon>
        <taxon>Fungi</taxon>
        <taxon>Fungi incertae sedis</taxon>
        <taxon>Mucoromycota</taxon>
        <taxon>Glomeromycotina</taxon>
        <taxon>Glomeromycetes</taxon>
        <taxon>Diversisporales</taxon>
        <taxon>Diversisporaceae</taxon>
        <taxon>Diversispora</taxon>
    </lineage>
</organism>
<dbReference type="Proteomes" id="UP000789706">
    <property type="component" value="Unassembled WGS sequence"/>
</dbReference>
<dbReference type="EMBL" id="CAJVPK010000031">
    <property type="protein sequence ID" value="CAG8435309.1"/>
    <property type="molecule type" value="Genomic_DNA"/>
</dbReference>
<dbReference type="AlphaFoldDB" id="A0A9N8V2Y3"/>
<accession>A0A9N8V2Y3</accession>
<name>A0A9N8V2Y3_9GLOM</name>
<gene>
    <name evidence="1" type="ORF">DEBURN_LOCUS856</name>
</gene>
<keyword evidence="2" id="KW-1185">Reference proteome</keyword>
<dbReference type="OrthoDB" id="2314600at2759"/>
<reference evidence="1" key="1">
    <citation type="submission" date="2021-06" db="EMBL/GenBank/DDBJ databases">
        <authorList>
            <person name="Kallberg Y."/>
            <person name="Tangrot J."/>
            <person name="Rosling A."/>
        </authorList>
    </citation>
    <scope>NUCLEOTIDE SEQUENCE</scope>
    <source>
        <strain evidence="1">AZ414A</strain>
    </source>
</reference>
<protein>
    <submittedName>
        <fullName evidence="1">5546_t:CDS:1</fullName>
    </submittedName>
</protein>
<comment type="caution">
    <text evidence="1">The sequence shown here is derived from an EMBL/GenBank/DDBJ whole genome shotgun (WGS) entry which is preliminary data.</text>
</comment>
<sequence>MSFDDHEAAVSVLGRYFCAYTLTYTPSISPILVLGSPFHYSPAEDGTLIAPDLAALACHLATLWRQGVQRQKLKFGTVNKDGSPIGVTGCNGLNSHIITIPVSDIFYDPPVPAIGYTPLPPPPPALMTAVFRIDLCDVQQMVLMYQQK</sequence>
<evidence type="ECO:0000313" key="1">
    <source>
        <dbReference type="EMBL" id="CAG8435309.1"/>
    </source>
</evidence>
<evidence type="ECO:0000313" key="2">
    <source>
        <dbReference type="Proteomes" id="UP000789706"/>
    </source>
</evidence>
<proteinExistence type="predicted"/>